<feature type="signal peptide" evidence="4">
    <location>
        <begin position="1"/>
        <end position="21"/>
    </location>
</feature>
<name>A0A898INB4_CALBG</name>
<evidence type="ECO:0000256" key="1">
    <source>
        <dbReference type="ARBA" id="ARBA00004613"/>
    </source>
</evidence>
<evidence type="ECO:0000256" key="3">
    <source>
        <dbReference type="ARBA" id="ARBA00023157"/>
    </source>
</evidence>
<comment type="subcellular location">
    <subcellularLocation>
        <location evidence="1">Secreted</location>
    </subcellularLocation>
</comment>
<evidence type="ECO:0000256" key="4">
    <source>
        <dbReference type="SAM" id="SignalP"/>
    </source>
</evidence>
<dbReference type="EMBL" id="MW575078">
    <property type="protein sequence ID" value="QSI83982.1"/>
    <property type="molecule type" value="mRNA"/>
</dbReference>
<organism evidence="5">
    <name type="scientific">Calliophis bivirgatus</name>
    <name type="common">Blue Malaysian coral snake</name>
    <name type="synonym">Maticora bivirgata</name>
    <dbReference type="NCBI Taxonomy" id="8633"/>
    <lineage>
        <taxon>Eukaryota</taxon>
        <taxon>Metazoa</taxon>
        <taxon>Chordata</taxon>
        <taxon>Craniata</taxon>
        <taxon>Vertebrata</taxon>
        <taxon>Euteleostomi</taxon>
        <taxon>Lepidosauria</taxon>
        <taxon>Squamata</taxon>
        <taxon>Bifurcata</taxon>
        <taxon>Unidentata</taxon>
        <taxon>Episquamata</taxon>
        <taxon>Toxicofera</taxon>
        <taxon>Serpentes</taxon>
        <taxon>Colubroidea</taxon>
        <taxon>Elapidae</taxon>
        <taxon>Elapinae</taxon>
        <taxon>Calliophis</taxon>
    </lineage>
</organism>
<dbReference type="GO" id="GO:0005576">
    <property type="term" value="C:extracellular region"/>
    <property type="evidence" value="ECO:0007669"/>
    <property type="project" value="UniProtKB-SubCell"/>
</dbReference>
<sequence length="76" mass="8539">MKTLLLTLVVVTIVCLDLGHTWDCYQGDNPKIVVTCSKSKHLCLKTVFLDPPRTLRGCTFRCPPHARCCSAKKCNF</sequence>
<keyword evidence="2" id="KW-0964">Secreted</keyword>
<evidence type="ECO:0000256" key="2">
    <source>
        <dbReference type="ARBA" id="ARBA00022525"/>
    </source>
</evidence>
<dbReference type="AlphaFoldDB" id="A0A898INB4"/>
<proteinExistence type="evidence at transcript level"/>
<reference evidence="5" key="1">
    <citation type="journal article" name="Toxins">
        <title>Electric Blue: Molecular Evolution of Three-Finger Toxins in the Long-Glanded Coral Snake Species Calliophis bivirgatus.</title>
        <authorList>
            <person name="Dashevsky D."/>
            <person name="Rokyta D."/>
            <person name="Frank N."/>
            <person name="Nouwens A."/>
            <person name="Fry B.G."/>
        </authorList>
    </citation>
    <scope>NUCLEOTIDE SEQUENCE</scope>
    <source>
        <tissue evidence="5">Venom gland</tissue>
    </source>
</reference>
<evidence type="ECO:0000313" key="5">
    <source>
        <dbReference type="EMBL" id="QSI83982.1"/>
    </source>
</evidence>
<dbReference type="SUPFAM" id="SSF57302">
    <property type="entry name" value="Snake toxin-like"/>
    <property type="match status" value="1"/>
</dbReference>
<feature type="chain" id="PRO_5032655217" evidence="4">
    <location>
        <begin position="22"/>
        <end position="76"/>
    </location>
</feature>
<keyword evidence="3" id="KW-1015">Disulfide bond</keyword>
<dbReference type="InterPro" id="IPR045860">
    <property type="entry name" value="Snake_toxin-like_sf"/>
</dbReference>
<keyword evidence="4" id="KW-0732">Signal</keyword>
<dbReference type="Gene3D" id="2.10.60.10">
    <property type="entry name" value="CD59"/>
    <property type="match status" value="1"/>
</dbReference>
<accession>A0A898INB4</accession>
<protein>
    <submittedName>
        <fullName evidence="5">Three-finger toxin</fullName>
    </submittedName>
</protein>